<dbReference type="AlphaFoldDB" id="A0A498HZ46"/>
<accession>A0A498HZ46</accession>
<gene>
    <name evidence="1" type="ORF">DVH24_042694</name>
    <name evidence="2" type="ORF">DVH24_042696</name>
</gene>
<evidence type="ECO:0000313" key="3">
    <source>
        <dbReference type="Proteomes" id="UP000290289"/>
    </source>
</evidence>
<dbReference type="EMBL" id="RDQH01000341">
    <property type="protein sequence ID" value="RXH75907.1"/>
    <property type="molecule type" value="Genomic_DNA"/>
</dbReference>
<evidence type="ECO:0000313" key="2">
    <source>
        <dbReference type="EMBL" id="RXH75909.1"/>
    </source>
</evidence>
<dbReference type="EMBL" id="RDQH01000341">
    <property type="protein sequence ID" value="RXH75909.1"/>
    <property type="molecule type" value="Genomic_DNA"/>
</dbReference>
<proteinExistence type="predicted"/>
<reference evidence="2 3" key="1">
    <citation type="submission" date="2018-10" db="EMBL/GenBank/DDBJ databases">
        <title>A high-quality apple genome assembly.</title>
        <authorList>
            <person name="Hu J."/>
        </authorList>
    </citation>
    <scope>NUCLEOTIDE SEQUENCE [LARGE SCALE GENOMIC DNA]</scope>
    <source>
        <strain evidence="3">cv. HFTH1</strain>
        <tissue evidence="2">Young leaf</tissue>
    </source>
</reference>
<name>A0A498HZ46_MALDO</name>
<dbReference type="Proteomes" id="UP000290289">
    <property type="component" value="Chromosome 15"/>
</dbReference>
<comment type="caution">
    <text evidence="2">The sequence shown here is derived from an EMBL/GenBank/DDBJ whole genome shotgun (WGS) entry which is preliminary data.</text>
</comment>
<protein>
    <submittedName>
        <fullName evidence="2">Uncharacterized protein</fullName>
    </submittedName>
</protein>
<evidence type="ECO:0000313" key="1">
    <source>
        <dbReference type="EMBL" id="RXH75907.1"/>
    </source>
</evidence>
<organism evidence="2 3">
    <name type="scientific">Malus domestica</name>
    <name type="common">Apple</name>
    <name type="synonym">Pyrus malus</name>
    <dbReference type="NCBI Taxonomy" id="3750"/>
    <lineage>
        <taxon>Eukaryota</taxon>
        <taxon>Viridiplantae</taxon>
        <taxon>Streptophyta</taxon>
        <taxon>Embryophyta</taxon>
        <taxon>Tracheophyta</taxon>
        <taxon>Spermatophyta</taxon>
        <taxon>Magnoliopsida</taxon>
        <taxon>eudicotyledons</taxon>
        <taxon>Gunneridae</taxon>
        <taxon>Pentapetalae</taxon>
        <taxon>rosids</taxon>
        <taxon>fabids</taxon>
        <taxon>Rosales</taxon>
        <taxon>Rosaceae</taxon>
        <taxon>Amygdaloideae</taxon>
        <taxon>Maleae</taxon>
        <taxon>Malus</taxon>
    </lineage>
</organism>
<keyword evidence="3" id="KW-1185">Reference proteome</keyword>
<sequence length="82" mass="9428">MTIESQAIGDPDYPAKETNSELSQKIWWQESRKYSKGISNNLILGHKNFVPEGYRITPADEDVTPLEQTIDEDEEVADIYLR</sequence>